<dbReference type="Gene3D" id="3.10.10.10">
    <property type="entry name" value="HIV Type 1 Reverse Transcriptase, subunit A, domain 1"/>
    <property type="match status" value="1"/>
</dbReference>
<comment type="caution">
    <text evidence="1">The sequence shown here is derived from an EMBL/GenBank/DDBJ whole genome shotgun (WGS) entry which is preliminary data.</text>
</comment>
<name>A0A371HUY7_MUCPR</name>
<evidence type="ECO:0000313" key="2">
    <source>
        <dbReference type="Proteomes" id="UP000257109"/>
    </source>
</evidence>
<protein>
    <submittedName>
        <fullName evidence="1">Uncharacterized protein</fullName>
    </submittedName>
</protein>
<gene>
    <name evidence="1" type="ORF">CR513_09388</name>
</gene>
<feature type="non-terminal residue" evidence="1">
    <location>
        <position position="1"/>
    </location>
</feature>
<dbReference type="InterPro" id="IPR043502">
    <property type="entry name" value="DNA/RNA_pol_sf"/>
</dbReference>
<dbReference type="OrthoDB" id="1738562at2759"/>
<accession>A0A371HUY7</accession>
<dbReference type="AlphaFoldDB" id="A0A371HUY7"/>
<dbReference type="Proteomes" id="UP000257109">
    <property type="component" value="Unassembled WGS sequence"/>
</dbReference>
<proteinExistence type="predicted"/>
<keyword evidence="2" id="KW-1185">Reference proteome</keyword>
<dbReference type="SUPFAM" id="SSF56672">
    <property type="entry name" value="DNA/RNA polymerases"/>
    <property type="match status" value="1"/>
</dbReference>
<dbReference type="EMBL" id="QJKJ01001657">
    <property type="protein sequence ID" value="RDY06600.1"/>
    <property type="molecule type" value="Genomic_DNA"/>
</dbReference>
<organism evidence="1 2">
    <name type="scientific">Mucuna pruriens</name>
    <name type="common">Velvet bean</name>
    <name type="synonym">Dolichos pruriens</name>
    <dbReference type="NCBI Taxonomy" id="157652"/>
    <lineage>
        <taxon>Eukaryota</taxon>
        <taxon>Viridiplantae</taxon>
        <taxon>Streptophyta</taxon>
        <taxon>Embryophyta</taxon>
        <taxon>Tracheophyta</taxon>
        <taxon>Spermatophyta</taxon>
        <taxon>Magnoliopsida</taxon>
        <taxon>eudicotyledons</taxon>
        <taxon>Gunneridae</taxon>
        <taxon>Pentapetalae</taxon>
        <taxon>rosids</taxon>
        <taxon>fabids</taxon>
        <taxon>Fabales</taxon>
        <taxon>Fabaceae</taxon>
        <taxon>Papilionoideae</taxon>
        <taxon>50 kb inversion clade</taxon>
        <taxon>NPAAA clade</taxon>
        <taxon>indigoferoid/millettioid clade</taxon>
        <taxon>Phaseoleae</taxon>
        <taxon>Mucuna</taxon>
    </lineage>
</organism>
<reference evidence="1" key="1">
    <citation type="submission" date="2018-05" db="EMBL/GenBank/DDBJ databases">
        <title>Draft genome of Mucuna pruriens seed.</title>
        <authorList>
            <person name="Nnadi N.E."/>
            <person name="Vos R."/>
            <person name="Hasami M.H."/>
            <person name="Devisetty U.K."/>
            <person name="Aguiy J.C."/>
        </authorList>
    </citation>
    <scope>NUCLEOTIDE SEQUENCE [LARGE SCALE GENOMIC DNA]</scope>
    <source>
        <strain evidence="1">JCA_2017</strain>
    </source>
</reference>
<sequence length="199" mass="22693">MSIGSANLFESVEISNIINCFYTVEATIDSDSWSHIQSFSNFEDYISDVIDSKCKINEVPEYPKCSQFPVVDTSKPRVTRVATMVIDEGEEKLLNVLRKHKKAIGWMISHILYTSQELKMVNLPRINPSNCVHKILLEEEAQLIRQQQQRLSPTILDIVKKEVTKLLAVEIIYLISDSQRVSLVQVVPKKSGMTVVKNR</sequence>
<evidence type="ECO:0000313" key="1">
    <source>
        <dbReference type="EMBL" id="RDY06600.1"/>
    </source>
</evidence>